<dbReference type="Pfam" id="PF11871">
    <property type="entry name" value="DUF3391"/>
    <property type="match status" value="1"/>
</dbReference>
<dbReference type="InterPro" id="IPR006675">
    <property type="entry name" value="HDIG_dom"/>
</dbReference>
<accession>A0A4R3I014</accession>
<gene>
    <name evidence="3" type="ORF">BCF53_12147</name>
</gene>
<dbReference type="InterPro" id="IPR006674">
    <property type="entry name" value="HD_domain"/>
</dbReference>
<keyword evidence="4" id="KW-1185">Reference proteome</keyword>
<dbReference type="InterPro" id="IPR003607">
    <property type="entry name" value="HD/PDEase_dom"/>
</dbReference>
<protein>
    <submittedName>
        <fullName evidence="3">Putative nucleotidyltransferase with HDIG domain</fullName>
    </submittedName>
</protein>
<dbReference type="CDD" id="cd00077">
    <property type="entry name" value="HDc"/>
    <property type="match status" value="1"/>
</dbReference>
<dbReference type="RefSeq" id="WP_132703579.1">
    <property type="nucleotide sequence ID" value="NZ_SLZR01000021.1"/>
</dbReference>
<comment type="caution">
    <text evidence="3">The sequence shown here is derived from an EMBL/GenBank/DDBJ whole genome shotgun (WGS) entry which is preliminary data.</text>
</comment>
<dbReference type="PANTHER" id="PTHR43155">
    <property type="entry name" value="CYCLIC DI-GMP PHOSPHODIESTERASE PA4108-RELATED"/>
    <property type="match status" value="1"/>
</dbReference>
<dbReference type="NCBIfam" id="TIGR00277">
    <property type="entry name" value="HDIG"/>
    <property type="match status" value="1"/>
</dbReference>
<evidence type="ECO:0000313" key="3">
    <source>
        <dbReference type="EMBL" id="TCS37129.1"/>
    </source>
</evidence>
<dbReference type="Gene3D" id="1.10.3210.10">
    <property type="entry name" value="Hypothetical protein af1432"/>
    <property type="match status" value="1"/>
</dbReference>
<dbReference type="GO" id="GO:0008081">
    <property type="term" value="F:phosphoric diester hydrolase activity"/>
    <property type="evidence" value="ECO:0007669"/>
    <property type="project" value="UniProtKB-ARBA"/>
</dbReference>
<dbReference type="InterPro" id="IPR037522">
    <property type="entry name" value="HD_GYP_dom"/>
</dbReference>
<evidence type="ECO:0000259" key="1">
    <source>
        <dbReference type="PROSITE" id="PS51831"/>
    </source>
</evidence>
<feature type="domain" description="HD-GYP" evidence="2">
    <location>
        <begin position="157"/>
        <end position="353"/>
    </location>
</feature>
<name>A0A4R3I014_9GAMM</name>
<dbReference type="OrthoDB" id="9816273at2"/>
<dbReference type="AlphaFoldDB" id="A0A4R3I014"/>
<dbReference type="Pfam" id="PF13487">
    <property type="entry name" value="HD_5"/>
    <property type="match status" value="1"/>
</dbReference>
<keyword evidence="3" id="KW-0808">Transferase</keyword>
<evidence type="ECO:0000259" key="2">
    <source>
        <dbReference type="PROSITE" id="PS51832"/>
    </source>
</evidence>
<dbReference type="PROSITE" id="PS51831">
    <property type="entry name" value="HD"/>
    <property type="match status" value="1"/>
</dbReference>
<feature type="domain" description="HD" evidence="1">
    <location>
        <begin position="179"/>
        <end position="302"/>
    </location>
</feature>
<dbReference type="EMBL" id="SLZR01000021">
    <property type="protein sequence ID" value="TCS37129.1"/>
    <property type="molecule type" value="Genomic_DNA"/>
</dbReference>
<dbReference type="GO" id="GO:0016740">
    <property type="term" value="F:transferase activity"/>
    <property type="evidence" value="ECO:0007669"/>
    <property type="project" value="UniProtKB-KW"/>
</dbReference>
<reference evidence="3 4" key="1">
    <citation type="submission" date="2019-03" db="EMBL/GenBank/DDBJ databases">
        <title>Genomic Encyclopedia of Archaeal and Bacterial Type Strains, Phase II (KMG-II): from individual species to whole genera.</title>
        <authorList>
            <person name="Goeker M."/>
        </authorList>
    </citation>
    <scope>NUCLEOTIDE SEQUENCE [LARGE SCALE GENOMIC DNA]</scope>
    <source>
        <strain evidence="3 4">DSM 15388</strain>
    </source>
</reference>
<dbReference type="SUPFAM" id="SSF109604">
    <property type="entry name" value="HD-domain/PDEase-like"/>
    <property type="match status" value="1"/>
</dbReference>
<organism evidence="3 4">
    <name type="scientific">Reinekea marinisedimentorum</name>
    <dbReference type="NCBI Taxonomy" id="230495"/>
    <lineage>
        <taxon>Bacteria</taxon>
        <taxon>Pseudomonadati</taxon>
        <taxon>Pseudomonadota</taxon>
        <taxon>Gammaproteobacteria</taxon>
        <taxon>Oceanospirillales</taxon>
        <taxon>Saccharospirillaceae</taxon>
        <taxon>Reinekea</taxon>
    </lineage>
</organism>
<proteinExistence type="predicted"/>
<dbReference type="PANTHER" id="PTHR43155:SF2">
    <property type="entry name" value="CYCLIC DI-GMP PHOSPHODIESTERASE PA4108"/>
    <property type="match status" value="1"/>
</dbReference>
<dbReference type="PROSITE" id="PS51832">
    <property type="entry name" value="HD_GYP"/>
    <property type="match status" value="1"/>
</dbReference>
<dbReference type="Proteomes" id="UP000295793">
    <property type="component" value="Unassembled WGS sequence"/>
</dbReference>
<dbReference type="SMART" id="SM00471">
    <property type="entry name" value="HDc"/>
    <property type="match status" value="1"/>
</dbReference>
<dbReference type="InterPro" id="IPR021812">
    <property type="entry name" value="DUF3391"/>
</dbReference>
<sequence length="430" mass="48156">MTQSTYIPVEHLQPGLYIDLELNWTEHPFLFRSFTLKNDAEIDQIKKLGLRKVKVLVHKSSGKVVKAVLEKGNKVPEREQVATLLDSDDEVDEVLSELWQEKKRSLDKARDFRRERIKTEQQYHETQKRVNTLIRDLKSAPANAVRDASEVIEHISAQVEEEPSIVVSLVSLTNNEFTASSHAINVTILTMALAKSLGLPARDISLVGLASILHDVGKALLPPAVTDKKTPLTEAEEKIMETHVEKGAFLLEHLNIVPEEVVNMIAHHHVFLDGTGYPESATNAELSHLTRILQVANQYDTLCNPHHETESQSPKTAMANLYSNFKGKLDNTYVQLFVRNFGVYPPGTIVLLSDESIALVSACNSDDLLNPTVIIFNPDIPAKQALMLNLAEYPELSITKALNRNEYTQEIKDYLGGDFRIGLFFSQSTS</sequence>
<evidence type="ECO:0000313" key="4">
    <source>
        <dbReference type="Proteomes" id="UP000295793"/>
    </source>
</evidence>